<name>E6Q2T9_9ZZZZ</name>
<organism evidence="1">
    <name type="scientific">mine drainage metagenome</name>
    <dbReference type="NCBI Taxonomy" id="410659"/>
    <lineage>
        <taxon>unclassified sequences</taxon>
        <taxon>metagenomes</taxon>
        <taxon>ecological metagenomes</taxon>
    </lineage>
</organism>
<protein>
    <submittedName>
        <fullName evidence="1">Uncharacterized protein</fullName>
    </submittedName>
</protein>
<sequence>MRRLIAVCAALFFVYALVVPIHPELARETQLVAYSETPASDGSVQFILDFDGFAPSSQVVHAKRDDVCCSSGTCMAPNKLVQCTF</sequence>
<comment type="caution">
    <text evidence="1">The sequence shown here is derived from an EMBL/GenBank/DDBJ whole genome shotgun (WGS) entry which is preliminary data.</text>
</comment>
<reference evidence="1" key="1">
    <citation type="submission" date="2009-10" db="EMBL/GenBank/DDBJ databases">
        <title>Diversity of trophic interactions inside an arsenic-rich microbial ecosystem.</title>
        <authorList>
            <person name="Bertin P.N."/>
            <person name="Heinrich-Salmeron A."/>
            <person name="Pelletier E."/>
            <person name="Goulhen-Chollet F."/>
            <person name="Arsene-Ploetze F."/>
            <person name="Gallien S."/>
            <person name="Calteau A."/>
            <person name="Vallenet D."/>
            <person name="Casiot C."/>
            <person name="Chane-Woon-Ming B."/>
            <person name="Giloteaux L."/>
            <person name="Barakat M."/>
            <person name="Bonnefoy V."/>
            <person name="Bruneel O."/>
            <person name="Chandler M."/>
            <person name="Cleiss J."/>
            <person name="Duran R."/>
            <person name="Elbaz-Poulichet F."/>
            <person name="Fonknechten N."/>
            <person name="Lauga B."/>
            <person name="Mornico D."/>
            <person name="Ortet P."/>
            <person name="Schaeffer C."/>
            <person name="Siguier P."/>
            <person name="Alexander Thil Smith A."/>
            <person name="Van Dorsselaer A."/>
            <person name="Weissenbach J."/>
            <person name="Medigue C."/>
            <person name="Le Paslier D."/>
        </authorList>
    </citation>
    <scope>NUCLEOTIDE SEQUENCE</scope>
</reference>
<accession>E6Q2T9</accession>
<evidence type="ECO:0000313" key="1">
    <source>
        <dbReference type="EMBL" id="CBI01499.1"/>
    </source>
</evidence>
<dbReference type="EMBL" id="CABO01000019">
    <property type="protein sequence ID" value="CBI01499.1"/>
    <property type="molecule type" value="Genomic_DNA"/>
</dbReference>
<dbReference type="AlphaFoldDB" id="E6Q2T9"/>
<proteinExistence type="predicted"/>
<gene>
    <name evidence="1" type="ORF">CARN4_1820</name>
</gene>